<gene>
    <name evidence="1" type="primary">fmdC</name>
    <name evidence="1" type="ORF">MSIBF_A1410006</name>
</gene>
<dbReference type="SUPFAM" id="SSF69336">
    <property type="entry name" value="Alpha subunit of glutamate synthase, C-terminal domain"/>
    <property type="match status" value="2"/>
</dbReference>
<dbReference type="EC" id="1.2.99.5" evidence="1"/>
<sequence>MDIIEERQHFEKFSNEISGAGTLTKENVRKTLLELKDYLNELSDEVLFNKILLFLEKKIDEDESLSMLQKDTKLISLKIKIFKKNPNTEKYKLVYGYLTTIAAENLGNFYLRSDKSPDYIGIELEKGNLTAKKGGNFVGMNMSGGSIHVFENTGVFAGQRMSGGNIKIDGTAGVCLGDGISGGKIYAKMADKTANRSENVSVEKYAENKYAENYSLQKIDETSQINNYDVKRYAKEALKNIDEWEKRNAMTKKESAGTLNNIDAGKEVSEECSKETNLLKFEKVKQETDNLTHNFNEKSEEQNNKISLSNIMQEIYGKINVEEIEGIDYVRESERNINRNKSFDKIFVTGQKEEVKDIYRDENFERLKLLFKYKEANKGEILAMNLGINEIEKILNNVIPLTLSEKKIIGYLTSVAAEKLAIRGEALVIEKNFDYIGMEMKNGKILVKNAGNYMGKNMYDGEIKVEGNTLGNVGEGMVGGKIEIAGDAYGNYVGWRMEGGEILIKCTCRNFIGLRMLDGKITLEKSAGNGIGERMEGGEILIGGRCGVVGKGMKKGIIRIKEGIISQEREGGEIYTL</sequence>
<dbReference type="AlphaFoldDB" id="A0A098E8R0"/>
<dbReference type="PANTHER" id="PTHR39673">
    <property type="entry name" value="TUNGSTEN FORMYLMETHANOFURAN DEHYDROGENASE, SUBUNIT C (FWDC)"/>
    <property type="match status" value="1"/>
</dbReference>
<reference evidence="1" key="1">
    <citation type="submission" date="2014-09" db="EMBL/GenBank/DDBJ databases">
        <authorList>
            <person name="Probst J Alexander"/>
        </authorList>
    </citation>
    <scope>NUCLEOTIDE SEQUENCE</scope>
</reference>
<dbReference type="Gene3D" id="2.160.20.60">
    <property type="entry name" value="Glutamate synthase, alpha subunit, C-terminal domain"/>
    <property type="match status" value="2"/>
</dbReference>
<dbReference type="PANTHER" id="PTHR39673:SF5">
    <property type="entry name" value="TUNGSTEN-CONTAINING FORMYLMETHANOFURAN DEHYDROGENASE 2 SUBUNIT C"/>
    <property type="match status" value="1"/>
</dbReference>
<organism evidence="1">
    <name type="scientific">groundwater metagenome</name>
    <dbReference type="NCBI Taxonomy" id="717931"/>
    <lineage>
        <taxon>unclassified sequences</taxon>
        <taxon>metagenomes</taxon>
        <taxon>ecological metagenomes</taxon>
    </lineage>
</organism>
<evidence type="ECO:0000313" key="1">
    <source>
        <dbReference type="EMBL" id="CEG11370.1"/>
    </source>
</evidence>
<protein>
    <submittedName>
        <fullName evidence="1">Putative molybdenum-containing formylmethanofuran dehydrogenase subunit C</fullName>
        <ecNumber evidence="1">1.2.99.5</ecNumber>
    </submittedName>
</protein>
<name>A0A098E8R0_9ZZZZ</name>
<keyword evidence="1" id="KW-0560">Oxidoreductase</keyword>
<dbReference type="GO" id="GO:0016491">
    <property type="term" value="F:oxidoreductase activity"/>
    <property type="evidence" value="ECO:0007669"/>
    <property type="project" value="UniProtKB-KW"/>
</dbReference>
<dbReference type="EMBL" id="CCXY01000048">
    <property type="protein sequence ID" value="CEG11370.1"/>
    <property type="molecule type" value="Genomic_DNA"/>
</dbReference>
<proteinExistence type="predicted"/>
<dbReference type="InterPro" id="IPR036485">
    <property type="entry name" value="Glu_synth_asu_C_sf"/>
</dbReference>
<accession>A0A098E8R0</accession>